<organism evidence="1">
    <name type="scientific">Brassica napus</name>
    <name type="common">Rape</name>
    <dbReference type="NCBI Taxonomy" id="3708"/>
    <lineage>
        <taxon>Eukaryota</taxon>
        <taxon>Viridiplantae</taxon>
        <taxon>Streptophyta</taxon>
        <taxon>Embryophyta</taxon>
        <taxon>Tracheophyta</taxon>
        <taxon>Spermatophyta</taxon>
        <taxon>Magnoliopsida</taxon>
        <taxon>eudicotyledons</taxon>
        <taxon>Gunneridae</taxon>
        <taxon>Pentapetalae</taxon>
        <taxon>rosids</taxon>
        <taxon>malvids</taxon>
        <taxon>Brassicales</taxon>
        <taxon>Brassicaceae</taxon>
        <taxon>Brassiceae</taxon>
        <taxon>Brassica</taxon>
    </lineage>
</organism>
<sequence>MSYAKPKLKLEYIPYKPVFKNVANMSGTQSPSSHSQHEEPANTLISVTILSPLLDLQSTPTHSQIMETSSSNITNNAVLGSSGVGAFTTSSVHCAFEGPSQFTVLGDVDEDEIEPSTEIQLDKRWQGIKGSYQIPQYGMEDGPRER</sequence>
<dbReference type="AlphaFoldDB" id="A0A816IZB3"/>
<dbReference type="Proteomes" id="UP001295469">
    <property type="component" value="Chromosome C09"/>
</dbReference>
<dbReference type="EMBL" id="HG994373">
    <property type="protein sequence ID" value="CAF1716502.1"/>
    <property type="molecule type" value="Genomic_DNA"/>
</dbReference>
<protein>
    <submittedName>
        <fullName evidence="1">(rape) hypothetical protein</fullName>
    </submittedName>
</protein>
<reference evidence="1" key="1">
    <citation type="submission" date="2021-01" db="EMBL/GenBank/DDBJ databases">
        <authorList>
            <consortium name="Genoscope - CEA"/>
            <person name="William W."/>
        </authorList>
    </citation>
    <scope>NUCLEOTIDE SEQUENCE</scope>
</reference>
<name>A0A816IZB3_BRANA</name>
<evidence type="ECO:0000313" key="1">
    <source>
        <dbReference type="EMBL" id="CAF1716502.1"/>
    </source>
</evidence>
<accession>A0A816IZB3</accession>
<proteinExistence type="predicted"/>
<gene>
    <name evidence="1" type="ORF">DARMORV10_C09P08480.1</name>
</gene>